<keyword evidence="2" id="KW-1185">Reference proteome</keyword>
<evidence type="ECO:0000313" key="2">
    <source>
        <dbReference type="Proteomes" id="UP000887222"/>
    </source>
</evidence>
<sequence length="119" mass="12774">MHRIHSPANPLRTVLAALLLLAMLAGQWTGLEHRVRHGGGMVPALHEVAAGSDHAQGADEGYAHSCQLFDAATLGATIHTAFFSARCERAAEDWRLSWPAGGWQPSFIAYFSSRAPPSS</sequence>
<organism evidence="1 2">
    <name type="scientific">Noviherbaspirillum aridicola</name>
    <dbReference type="NCBI Taxonomy" id="2849687"/>
    <lineage>
        <taxon>Bacteria</taxon>
        <taxon>Pseudomonadati</taxon>
        <taxon>Pseudomonadota</taxon>
        <taxon>Betaproteobacteria</taxon>
        <taxon>Burkholderiales</taxon>
        <taxon>Oxalobacteraceae</taxon>
        <taxon>Noviherbaspirillum</taxon>
    </lineage>
</organism>
<evidence type="ECO:0000313" key="1">
    <source>
        <dbReference type="EMBL" id="GIZ51944.1"/>
    </source>
</evidence>
<dbReference type="Proteomes" id="UP000887222">
    <property type="component" value="Unassembled WGS sequence"/>
</dbReference>
<comment type="caution">
    <text evidence="1">The sequence shown here is derived from an EMBL/GenBank/DDBJ whole genome shotgun (WGS) entry which is preliminary data.</text>
</comment>
<dbReference type="EMBL" id="BPMK01000008">
    <property type="protein sequence ID" value="GIZ51944.1"/>
    <property type="molecule type" value="Genomic_DNA"/>
</dbReference>
<protein>
    <submittedName>
        <fullName evidence="1">Uncharacterized protein</fullName>
    </submittedName>
</protein>
<dbReference type="RefSeq" id="WP_220808115.1">
    <property type="nucleotide sequence ID" value="NZ_BPMK01000008.1"/>
</dbReference>
<reference evidence="1 2" key="1">
    <citation type="journal article" date="2022" name="Int. J. Syst. Evol. Microbiol.">
        <title>Noviherbaspirillum aridicola sp. nov., isolated from an arid soil in Pakistan.</title>
        <authorList>
            <person name="Khan I.U."/>
            <person name="Saqib M."/>
            <person name="Amin A."/>
            <person name="Hussain F."/>
            <person name="Li L."/>
            <person name="Liu Y.H."/>
            <person name="Fang B.Z."/>
            <person name="Ahmed I."/>
            <person name="Li W.J."/>
        </authorList>
    </citation>
    <scope>NUCLEOTIDE SEQUENCE [LARGE SCALE GENOMIC DNA]</scope>
    <source>
        <strain evidence="1 2">NCCP-691</strain>
    </source>
</reference>
<gene>
    <name evidence="1" type="ORF">NCCP691_19580</name>
</gene>
<name>A0ABQ4Q457_9BURK</name>
<accession>A0ABQ4Q457</accession>
<proteinExistence type="predicted"/>